<keyword evidence="3" id="KW-1185">Reference proteome</keyword>
<sequence length="222" mass="24137">MTDTRRAPMGPNVRRFVRSAWLLLIAQLLATLIALSATGWAAFYVADLQAERDSLRAQLDELTTAPVREDTADIAVLEPVPVEEQPLPPEVEPLPPEPAVRTAAPTTRPTQRPDTAQVRRPSPRPTAPEVRAPREPQSELPPEPARPPRRNTTYPGGLPQPGSNSEPVYIPVRPGNGPVRVPSVPQTDPGIIGRLPQNPSPNPPRTPNDPPRDRVPGTNGNF</sequence>
<feature type="compositionally biased region" description="Pro residues" evidence="1">
    <location>
        <begin position="198"/>
        <end position="209"/>
    </location>
</feature>
<evidence type="ECO:0000256" key="1">
    <source>
        <dbReference type="SAM" id="MobiDB-lite"/>
    </source>
</evidence>
<comment type="caution">
    <text evidence="2">The sequence shown here is derived from an EMBL/GenBank/DDBJ whole genome shotgun (WGS) entry which is preliminary data.</text>
</comment>
<organism evidence="2 3">
    <name type="scientific">Parasphingopyxis marina</name>
    <dbReference type="NCBI Taxonomy" id="2761622"/>
    <lineage>
        <taxon>Bacteria</taxon>
        <taxon>Pseudomonadati</taxon>
        <taxon>Pseudomonadota</taxon>
        <taxon>Alphaproteobacteria</taxon>
        <taxon>Sphingomonadales</taxon>
        <taxon>Sphingomonadaceae</taxon>
        <taxon>Parasphingopyxis</taxon>
    </lineage>
</organism>
<dbReference type="AlphaFoldDB" id="A0A842HVL3"/>
<feature type="compositionally biased region" description="Low complexity" evidence="1">
    <location>
        <begin position="99"/>
        <end position="116"/>
    </location>
</feature>
<proteinExistence type="predicted"/>
<reference evidence="2 3" key="1">
    <citation type="submission" date="2020-08" db="EMBL/GenBank/DDBJ databases">
        <title>Draft genome sequence of Parasphingopyxis sp. GrpM-11.</title>
        <authorList>
            <person name="Oh J."/>
            <person name="Roh D.-H."/>
        </authorList>
    </citation>
    <scope>NUCLEOTIDE SEQUENCE [LARGE SCALE GENOMIC DNA]</scope>
    <source>
        <strain evidence="2 3">GrpM-11</strain>
    </source>
</reference>
<evidence type="ECO:0000313" key="2">
    <source>
        <dbReference type="EMBL" id="MBC2776945.1"/>
    </source>
</evidence>
<dbReference type="RefSeq" id="WP_185800193.1">
    <property type="nucleotide sequence ID" value="NZ_JACJVJ010000001.1"/>
</dbReference>
<protein>
    <submittedName>
        <fullName evidence="2">Uncharacterized protein</fullName>
    </submittedName>
</protein>
<feature type="region of interest" description="Disordered" evidence="1">
    <location>
        <begin position="78"/>
        <end position="222"/>
    </location>
</feature>
<feature type="compositionally biased region" description="Low complexity" evidence="1">
    <location>
        <begin position="171"/>
        <end position="185"/>
    </location>
</feature>
<dbReference type="EMBL" id="JACJVJ010000001">
    <property type="protein sequence ID" value="MBC2776945.1"/>
    <property type="molecule type" value="Genomic_DNA"/>
</dbReference>
<name>A0A842HVL3_9SPHN</name>
<evidence type="ECO:0000313" key="3">
    <source>
        <dbReference type="Proteomes" id="UP000564378"/>
    </source>
</evidence>
<gene>
    <name evidence="2" type="ORF">H6P80_04850</name>
</gene>
<dbReference type="Proteomes" id="UP000564378">
    <property type="component" value="Unassembled WGS sequence"/>
</dbReference>
<feature type="compositionally biased region" description="Pro residues" evidence="1">
    <location>
        <begin position="86"/>
        <end position="98"/>
    </location>
</feature>
<dbReference type="PRINTS" id="PR01217">
    <property type="entry name" value="PRICHEXTENSN"/>
</dbReference>
<accession>A0A842HVL3</accession>